<proteinExistence type="inferred from homology"/>
<evidence type="ECO:0000256" key="3">
    <source>
        <dbReference type="RuleBase" id="RU363034"/>
    </source>
</evidence>
<dbReference type="GO" id="GO:0006508">
    <property type="term" value="P:proteolysis"/>
    <property type="evidence" value="ECO:0007669"/>
    <property type="project" value="UniProtKB-KW"/>
</dbReference>
<dbReference type="GO" id="GO:0005886">
    <property type="term" value="C:plasma membrane"/>
    <property type="evidence" value="ECO:0007669"/>
    <property type="project" value="Ensembl"/>
</dbReference>
<dbReference type="Proteomes" id="UP000472272">
    <property type="component" value="Chromosome 13"/>
</dbReference>
<dbReference type="KEGG" id="pmua:114582846"/>
<dbReference type="CDD" id="cd00190">
    <property type="entry name" value="Tryp_SPc"/>
    <property type="match status" value="1"/>
</dbReference>
<evidence type="ECO:0000256" key="1">
    <source>
        <dbReference type="ARBA" id="ARBA00009228"/>
    </source>
</evidence>
<dbReference type="GO" id="GO:0004252">
    <property type="term" value="F:serine-type endopeptidase activity"/>
    <property type="evidence" value="ECO:0007669"/>
    <property type="project" value="InterPro"/>
</dbReference>
<dbReference type="FunFam" id="2.40.10.10:FF:000039">
    <property type="entry name" value="Brain-specific serine protease 4"/>
    <property type="match status" value="1"/>
</dbReference>
<dbReference type="Ensembl" id="ENSPMRT00000025646.1">
    <property type="protein sequence ID" value="ENSPMRP00000024181.1"/>
    <property type="gene ID" value="ENSPMRG00000015635.1"/>
</dbReference>
<feature type="domain" description="Peptidase S1" evidence="6">
    <location>
        <begin position="44"/>
        <end position="288"/>
    </location>
</feature>
<dbReference type="RefSeq" id="XP_028560007.1">
    <property type="nucleotide sequence ID" value="XM_028704174.1"/>
</dbReference>
<dbReference type="CTD" id="5652"/>
<gene>
    <name evidence="7" type="primary">PRSS8</name>
</gene>
<dbReference type="InterPro" id="IPR009003">
    <property type="entry name" value="Peptidase_S1_PA"/>
</dbReference>
<keyword evidence="3" id="KW-0720">Serine protease</keyword>
<feature type="chain" id="PRO_5025673232" evidence="5">
    <location>
        <begin position="24"/>
        <end position="366"/>
    </location>
</feature>
<keyword evidence="3" id="KW-0645">Protease</keyword>
<dbReference type="GeneID" id="114582846"/>
<keyword evidence="3" id="KW-0378">Hydrolase</keyword>
<dbReference type="SMART" id="SM00020">
    <property type="entry name" value="Tryp_SPc"/>
    <property type="match status" value="1"/>
</dbReference>
<dbReference type="PROSITE" id="PS50240">
    <property type="entry name" value="TRYPSIN_DOM"/>
    <property type="match status" value="1"/>
</dbReference>
<evidence type="ECO:0000313" key="8">
    <source>
        <dbReference type="Proteomes" id="UP000472272"/>
    </source>
</evidence>
<dbReference type="InterPro" id="IPR033116">
    <property type="entry name" value="TRYPSIN_SER"/>
</dbReference>
<keyword evidence="5" id="KW-0732">Signal</keyword>
<dbReference type="GeneTree" id="ENSGT00940000154999"/>
<dbReference type="Gene3D" id="2.40.10.10">
    <property type="entry name" value="Trypsin-like serine proteases"/>
    <property type="match status" value="2"/>
</dbReference>
<evidence type="ECO:0000256" key="5">
    <source>
        <dbReference type="SAM" id="SignalP"/>
    </source>
</evidence>
<dbReference type="InterPro" id="IPR001314">
    <property type="entry name" value="Peptidase_S1A"/>
</dbReference>
<dbReference type="InterPro" id="IPR001254">
    <property type="entry name" value="Trypsin_dom"/>
</dbReference>
<dbReference type="PANTHER" id="PTHR24253">
    <property type="entry name" value="TRANSMEMBRANE PROTEASE SERINE"/>
    <property type="match status" value="1"/>
</dbReference>
<accession>A0A670JI93</accession>
<organism evidence="7 8">
    <name type="scientific">Podarcis muralis</name>
    <name type="common">Wall lizard</name>
    <name type="synonym">Lacerta muralis</name>
    <dbReference type="NCBI Taxonomy" id="64176"/>
    <lineage>
        <taxon>Eukaryota</taxon>
        <taxon>Metazoa</taxon>
        <taxon>Chordata</taxon>
        <taxon>Craniata</taxon>
        <taxon>Vertebrata</taxon>
        <taxon>Euteleostomi</taxon>
        <taxon>Lepidosauria</taxon>
        <taxon>Squamata</taxon>
        <taxon>Bifurcata</taxon>
        <taxon>Unidentata</taxon>
        <taxon>Episquamata</taxon>
        <taxon>Laterata</taxon>
        <taxon>Lacertibaenia</taxon>
        <taxon>Lacertidae</taxon>
        <taxon>Podarcis</taxon>
    </lineage>
</organism>
<dbReference type="PROSITE" id="PS00134">
    <property type="entry name" value="TRYPSIN_HIS"/>
    <property type="match status" value="1"/>
</dbReference>
<dbReference type="OrthoDB" id="93664at2759"/>
<dbReference type="GO" id="GO:0035821">
    <property type="term" value="P:modulation of process of another organism"/>
    <property type="evidence" value="ECO:0007669"/>
    <property type="project" value="UniProtKB-ARBA"/>
</dbReference>
<reference evidence="7 8" key="1">
    <citation type="journal article" date="2019" name="Proc. Natl. Acad. Sci. U.S.A.">
        <title>Regulatory changes in pterin and carotenoid genes underlie balanced color polymorphisms in the wall lizard.</title>
        <authorList>
            <person name="Andrade P."/>
            <person name="Pinho C."/>
            <person name="Perez I de Lanuza G."/>
            <person name="Afonso S."/>
            <person name="Brejcha J."/>
            <person name="Rubin C.J."/>
            <person name="Wallerman O."/>
            <person name="Pereira P."/>
            <person name="Sabatino S.J."/>
            <person name="Bellati A."/>
            <person name="Pellitteri-Rosa D."/>
            <person name="Bosakova Z."/>
            <person name="Bunikis I."/>
            <person name="Carretero M.A."/>
            <person name="Feiner N."/>
            <person name="Marsik P."/>
            <person name="Pauperio F."/>
            <person name="Salvi D."/>
            <person name="Soler L."/>
            <person name="While G.M."/>
            <person name="Uller T."/>
            <person name="Font E."/>
            <person name="Andersson L."/>
            <person name="Carneiro M."/>
        </authorList>
    </citation>
    <scope>NUCLEOTIDE SEQUENCE</scope>
</reference>
<sequence length="366" mass="39159">MGTLLGGLGLLLFGSVFFSCSHSAAIGANSTQPGFCGVPAMGRIMGGMNAEHGQWPWQVSLTSSSGGRHLCGASLIAPQWLVTAAHCFPARGEIEDYDVILGVHRLNDPPNDLQVMQVEQVIKHPDYVEEEGSKGDIALVKLKKAVNYSRTIRPICLPASSVVFPAGMKCTVTGWGNVLVSTSLPTPKTLQQLEVPIIGIDTCKCLYRRNPDPADPLTVHDDMICAGFAEGMKDACQGDSGGPLSCRIGNAWLLAGVVSWGDECGAPNRPGIYSRISTYADWIQANVPEVQLSQVTSDVQPISEEGMCSDTPDTSRPGPYDDIQPQPGWSRPIKPTNPASGSAASWACMSSLPLLVLFLQTFHYFL</sequence>
<protein>
    <submittedName>
        <fullName evidence="7">Serine protease 8</fullName>
    </submittedName>
</protein>
<comment type="similarity">
    <text evidence="1">Belongs to the peptidase S1 family. Snake venom subfamily.</text>
</comment>
<reference evidence="7" key="3">
    <citation type="submission" date="2025-09" db="UniProtKB">
        <authorList>
            <consortium name="Ensembl"/>
        </authorList>
    </citation>
    <scope>IDENTIFICATION</scope>
</reference>
<feature type="region of interest" description="Disordered" evidence="4">
    <location>
        <begin position="301"/>
        <end position="336"/>
    </location>
</feature>
<dbReference type="GO" id="GO:0005576">
    <property type="term" value="C:extracellular region"/>
    <property type="evidence" value="ECO:0007669"/>
    <property type="project" value="UniProtKB-ARBA"/>
</dbReference>
<evidence type="ECO:0000259" key="6">
    <source>
        <dbReference type="PROSITE" id="PS50240"/>
    </source>
</evidence>
<dbReference type="InterPro" id="IPR043504">
    <property type="entry name" value="Peptidase_S1_PA_chymotrypsin"/>
</dbReference>
<dbReference type="PROSITE" id="PS00135">
    <property type="entry name" value="TRYPSIN_SER"/>
    <property type="match status" value="1"/>
</dbReference>
<feature type="signal peptide" evidence="5">
    <location>
        <begin position="1"/>
        <end position="23"/>
    </location>
</feature>
<dbReference type="Pfam" id="PF00089">
    <property type="entry name" value="Trypsin"/>
    <property type="match status" value="1"/>
</dbReference>
<reference evidence="7" key="2">
    <citation type="submission" date="2025-08" db="UniProtKB">
        <authorList>
            <consortium name="Ensembl"/>
        </authorList>
    </citation>
    <scope>IDENTIFICATION</scope>
</reference>
<keyword evidence="8" id="KW-1185">Reference proteome</keyword>
<name>A0A670JI93_PODMU</name>
<dbReference type="OMA" id="GPYDDIQ"/>
<dbReference type="InterPro" id="IPR018114">
    <property type="entry name" value="TRYPSIN_HIS"/>
</dbReference>
<dbReference type="SUPFAM" id="SSF50494">
    <property type="entry name" value="Trypsin-like serine proteases"/>
    <property type="match status" value="1"/>
</dbReference>
<keyword evidence="2" id="KW-1015">Disulfide bond</keyword>
<dbReference type="AlphaFoldDB" id="A0A670JI93"/>
<evidence type="ECO:0000256" key="2">
    <source>
        <dbReference type="ARBA" id="ARBA00023157"/>
    </source>
</evidence>
<dbReference type="PANTHER" id="PTHR24253:SF169">
    <property type="entry name" value="PROSTASIN"/>
    <property type="match status" value="1"/>
</dbReference>
<dbReference type="PRINTS" id="PR00722">
    <property type="entry name" value="CHYMOTRYPSIN"/>
</dbReference>
<evidence type="ECO:0000256" key="4">
    <source>
        <dbReference type="SAM" id="MobiDB-lite"/>
    </source>
</evidence>
<evidence type="ECO:0000313" key="7">
    <source>
        <dbReference type="Ensembl" id="ENSPMRP00000024181.1"/>
    </source>
</evidence>